<dbReference type="EMBL" id="IAAA01113253">
    <property type="protein sequence ID" value="LAA16107.1"/>
    <property type="molecule type" value="mRNA"/>
</dbReference>
<reference evidence="1" key="1">
    <citation type="journal article" date="2016" name="Mol. Ecol. Resour.">
        <title>Evaluation of the impact of RNA preservation methods of spiders for de novo transcriptome assembly.</title>
        <authorList>
            <person name="Kono N."/>
            <person name="Nakamura H."/>
            <person name="Ito Y."/>
            <person name="Tomita M."/>
            <person name="Arakawa K."/>
        </authorList>
    </citation>
    <scope>NUCLEOTIDE SEQUENCE</scope>
    <source>
        <tissue evidence="1">Whole body</tissue>
    </source>
</reference>
<evidence type="ECO:0000313" key="1">
    <source>
        <dbReference type="EMBL" id="LAA16107.1"/>
    </source>
</evidence>
<accession>A0A2L2Z780</accession>
<protein>
    <submittedName>
        <fullName evidence="1">Putative mam and ldl-receptor class a domain-containing protein</fullName>
    </submittedName>
</protein>
<name>A0A2L2Z780_PARTP</name>
<sequence>MMNMYLSSIRSFPVFRPYRCGKKFRSLPFTVDAKTIRYFPRLSNPGVLQASLRLLPGSHGHT</sequence>
<organism evidence="1">
    <name type="scientific">Parasteatoda tepidariorum</name>
    <name type="common">Common house spider</name>
    <name type="synonym">Achaearanea tepidariorum</name>
    <dbReference type="NCBI Taxonomy" id="114398"/>
    <lineage>
        <taxon>Eukaryota</taxon>
        <taxon>Metazoa</taxon>
        <taxon>Ecdysozoa</taxon>
        <taxon>Arthropoda</taxon>
        <taxon>Chelicerata</taxon>
        <taxon>Arachnida</taxon>
        <taxon>Araneae</taxon>
        <taxon>Araneomorphae</taxon>
        <taxon>Entelegynae</taxon>
        <taxon>Araneoidea</taxon>
        <taxon>Theridiidae</taxon>
        <taxon>Parasteatoda</taxon>
    </lineage>
</organism>
<keyword evidence="1" id="KW-0675">Receptor</keyword>
<proteinExistence type="evidence at transcript level"/>
<dbReference type="AlphaFoldDB" id="A0A2L2Z780"/>